<feature type="compositionally biased region" description="Basic residues" evidence="1">
    <location>
        <begin position="457"/>
        <end position="468"/>
    </location>
</feature>
<comment type="caution">
    <text evidence="2">The sequence shown here is derived from an EMBL/GenBank/DDBJ whole genome shotgun (WGS) entry which is preliminary data.</text>
</comment>
<feature type="region of interest" description="Disordered" evidence="1">
    <location>
        <begin position="446"/>
        <end position="468"/>
    </location>
</feature>
<name>A0AA41VWK3_PAPNU</name>
<organism evidence="2 3">
    <name type="scientific">Papaver nudicaule</name>
    <name type="common">Iceland poppy</name>
    <dbReference type="NCBI Taxonomy" id="74823"/>
    <lineage>
        <taxon>Eukaryota</taxon>
        <taxon>Viridiplantae</taxon>
        <taxon>Streptophyta</taxon>
        <taxon>Embryophyta</taxon>
        <taxon>Tracheophyta</taxon>
        <taxon>Spermatophyta</taxon>
        <taxon>Magnoliopsida</taxon>
        <taxon>Ranunculales</taxon>
        <taxon>Papaveraceae</taxon>
        <taxon>Papaveroideae</taxon>
        <taxon>Papaver</taxon>
    </lineage>
</organism>
<feature type="region of interest" description="Disordered" evidence="1">
    <location>
        <begin position="78"/>
        <end position="98"/>
    </location>
</feature>
<dbReference type="EMBL" id="JAJJMA010309002">
    <property type="protein sequence ID" value="MCL7048846.1"/>
    <property type="molecule type" value="Genomic_DNA"/>
</dbReference>
<proteinExistence type="predicted"/>
<accession>A0AA41VWK3</accession>
<evidence type="ECO:0000313" key="3">
    <source>
        <dbReference type="Proteomes" id="UP001177140"/>
    </source>
</evidence>
<dbReference type="AlphaFoldDB" id="A0AA41VWK3"/>
<feature type="compositionally biased region" description="Polar residues" evidence="1">
    <location>
        <begin position="446"/>
        <end position="456"/>
    </location>
</feature>
<evidence type="ECO:0000313" key="2">
    <source>
        <dbReference type="EMBL" id="MCL7048846.1"/>
    </source>
</evidence>
<gene>
    <name evidence="2" type="ORF">MKW94_010595</name>
</gene>
<reference evidence="2" key="1">
    <citation type="submission" date="2022-03" db="EMBL/GenBank/DDBJ databases">
        <title>A functionally conserved STORR gene fusion in Papaver species that diverged 16.8 million years ago.</title>
        <authorList>
            <person name="Catania T."/>
        </authorList>
    </citation>
    <scope>NUCLEOTIDE SEQUENCE</scope>
    <source>
        <strain evidence="2">S-191538</strain>
    </source>
</reference>
<keyword evidence="3" id="KW-1185">Reference proteome</keyword>
<dbReference type="Proteomes" id="UP001177140">
    <property type="component" value="Unassembled WGS sequence"/>
</dbReference>
<sequence length="468" mass="53431">MVKRKRAQKPQTPLLVDLRTKMLKIVHRHRQLKTSFQNLKSEIKTGLLDAEDVFHSLSIPLMKLVGLKTEEMAEEGRSSTFYSLDSSKPPFPSEERDQKFSLKEEENYSERVRKAGKELMEKQRVQLQRLIYLLRKIEIHVNTRQDDILENLNHHAHSIHSIFQKSASYLTNVHRIDRANNNHRETAALISMVLKLLKGIFEQMNLVTGSVGDGVKDLIRELAEHMCYPMVDYVQEIKAEIATGGTLKKLIDVVGEMERVMLDGRLKLEEARKVARIEQAGKFEALRRLKESEEKRLALNEWFGILSKAKENSKEPLLLQHKVVASEEDQIVDESIRSLLKTASKNGNNKVQSKFPTSPWGTAELLKFVPSASSKKTHEPLISRGNYQNEFSTAVVEPVVINQNLRRTTGSVTRTLRSQMSSPGNPSSDCWPVLGSSPSVLVDQCQQRKQNVQKHISSSKKNRAQTWR</sequence>
<evidence type="ECO:0000256" key="1">
    <source>
        <dbReference type="SAM" id="MobiDB-lite"/>
    </source>
</evidence>
<protein>
    <submittedName>
        <fullName evidence="2">Uncharacterized protein</fullName>
    </submittedName>
</protein>